<evidence type="ECO:0000313" key="2">
    <source>
        <dbReference type="Proteomes" id="UP000034516"/>
    </source>
</evidence>
<dbReference type="AlphaFoldDB" id="A0A0G0Z118"/>
<comment type="caution">
    <text evidence="1">The sequence shown here is derived from an EMBL/GenBank/DDBJ whole genome shotgun (WGS) entry which is preliminary data.</text>
</comment>
<gene>
    <name evidence="1" type="ORF">UV02_C0013G0015</name>
</gene>
<name>A0A0G0Z118_9BACT</name>
<dbReference type="Proteomes" id="UP000034516">
    <property type="component" value="Unassembled WGS sequence"/>
</dbReference>
<sequence length="220" mass="23863">MANNQNKRQQQQAPVSVSFEIGQRVEMPSGETQIPVKVFTMAGDVRKPWTLLEIVVNGNVLATNAQTAAGTAEYGVMYPLPADVSTLKVSAKYYNGKTVVNTANAFAVPRPEPRKGKSATRIELGQPVFSDGMWLQSIRTVAEDDTPVEATVYMTATIETFACLNGDDTTTQQGTSFCFSIPDGLADIWVDAKRWYFGAVFSLPGGASPVKQAYLQPQNS</sequence>
<organism evidence="1 2">
    <name type="scientific">Candidatus Kuenenbacteria bacterium GW2011_GWA2_42_15</name>
    <dbReference type="NCBI Taxonomy" id="1618677"/>
    <lineage>
        <taxon>Bacteria</taxon>
        <taxon>Candidatus Kueneniibacteriota</taxon>
    </lineage>
</organism>
<protein>
    <submittedName>
        <fullName evidence="1">Uncharacterized protein</fullName>
    </submittedName>
</protein>
<proteinExistence type="predicted"/>
<accession>A0A0G0Z118</accession>
<reference evidence="1 2" key="1">
    <citation type="journal article" date="2015" name="Nature">
        <title>rRNA introns, odd ribosomes, and small enigmatic genomes across a large radiation of phyla.</title>
        <authorList>
            <person name="Brown C.T."/>
            <person name="Hug L.A."/>
            <person name="Thomas B.C."/>
            <person name="Sharon I."/>
            <person name="Castelle C.J."/>
            <person name="Singh A."/>
            <person name="Wilkins M.J."/>
            <person name="Williams K.H."/>
            <person name="Banfield J.F."/>
        </authorList>
    </citation>
    <scope>NUCLEOTIDE SEQUENCE [LARGE SCALE GENOMIC DNA]</scope>
</reference>
<evidence type="ECO:0000313" key="1">
    <source>
        <dbReference type="EMBL" id="KKS42475.1"/>
    </source>
</evidence>
<dbReference type="EMBL" id="LCCW01000013">
    <property type="protein sequence ID" value="KKS42475.1"/>
    <property type="molecule type" value="Genomic_DNA"/>
</dbReference>